<evidence type="ECO:0000313" key="2">
    <source>
        <dbReference type="Proteomes" id="UP000586042"/>
    </source>
</evidence>
<dbReference type="AlphaFoldDB" id="A0A7Y6M2Z0"/>
<name>A0A7Y6M2Z0_9ACTN</name>
<accession>A0A7Y6M2Z0</accession>
<comment type="caution">
    <text evidence="1">The sequence shown here is derived from an EMBL/GenBank/DDBJ whole genome shotgun (WGS) entry which is preliminary data.</text>
</comment>
<reference evidence="1 2" key="1">
    <citation type="submission" date="2020-06" db="EMBL/GenBank/DDBJ databases">
        <title>Nonomuraea sp. SMC257, a novel actinomycete isolated from soil.</title>
        <authorList>
            <person name="Chanama M."/>
        </authorList>
    </citation>
    <scope>NUCLEOTIDE SEQUENCE [LARGE SCALE GENOMIC DNA]</scope>
    <source>
        <strain evidence="1 2">SMC257</strain>
    </source>
</reference>
<evidence type="ECO:0000313" key="1">
    <source>
        <dbReference type="EMBL" id="NUW31966.1"/>
    </source>
</evidence>
<protein>
    <submittedName>
        <fullName evidence="1">SRPBCC family protein</fullName>
    </submittedName>
</protein>
<dbReference type="Gene3D" id="3.30.530.20">
    <property type="match status" value="1"/>
</dbReference>
<dbReference type="RefSeq" id="WP_175589417.1">
    <property type="nucleotide sequence ID" value="NZ_JABWGN010000004.1"/>
</dbReference>
<dbReference type="EMBL" id="JABWGN010000004">
    <property type="protein sequence ID" value="NUW31966.1"/>
    <property type="molecule type" value="Genomic_DNA"/>
</dbReference>
<proteinExistence type="predicted"/>
<dbReference type="InterPro" id="IPR023393">
    <property type="entry name" value="START-like_dom_sf"/>
</dbReference>
<dbReference type="Proteomes" id="UP000586042">
    <property type="component" value="Unassembled WGS sequence"/>
</dbReference>
<gene>
    <name evidence="1" type="ORF">HTZ77_11070</name>
</gene>
<sequence>MVKSLLYTGPALDDLHEQYAKQGRIDDRAAVRARCDVAIDAPVETVWDVLATPAAWSRIDPAIHDVRLSGALAPDTSFSWVNGKASIRSRFAVVRPDEELTWTGVSFGARAVHRHVLRRRADGGTDLEVSESMAGPLLGLFFGEAKLRAALTSWAAGIRRAAEDLGGPGIAS</sequence>
<dbReference type="InterPro" id="IPR019587">
    <property type="entry name" value="Polyketide_cyclase/dehydratase"/>
</dbReference>
<dbReference type="SUPFAM" id="SSF55961">
    <property type="entry name" value="Bet v1-like"/>
    <property type="match status" value="1"/>
</dbReference>
<dbReference type="Pfam" id="PF10604">
    <property type="entry name" value="Polyketide_cyc2"/>
    <property type="match status" value="1"/>
</dbReference>
<keyword evidence="2" id="KW-1185">Reference proteome</keyword>
<organism evidence="1 2">
    <name type="scientific">Nonomuraea montanisoli</name>
    <dbReference type="NCBI Taxonomy" id="2741721"/>
    <lineage>
        <taxon>Bacteria</taxon>
        <taxon>Bacillati</taxon>
        <taxon>Actinomycetota</taxon>
        <taxon>Actinomycetes</taxon>
        <taxon>Streptosporangiales</taxon>
        <taxon>Streptosporangiaceae</taxon>
        <taxon>Nonomuraea</taxon>
    </lineage>
</organism>